<evidence type="ECO:0000313" key="1">
    <source>
        <dbReference type="EMBL" id="MPC36197.1"/>
    </source>
</evidence>
<dbReference type="AlphaFoldDB" id="A0A5B7ESG8"/>
<gene>
    <name evidence="1" type="ORF">E2C01_029645</name>
</gene>
<dbReference type="Proteomes" id="UP000324222">
    <property type="component" value="Unassembled WGS sequence"/>
</dbReference>
<dbReference type="EMBL" id="VSRR010003447">
    <property type="protein sequence ID" value="MPC36197.1"/>
    <property type="molecule type" value="Genomic_DNA"/>
</dbReference>
<name>A0A5B7ESG8_PORTR</name>
<keyword evidence="2" id="KW-1185">Reference proteome</keyword>
<comment type="caution">
    <text evidence="1">The sequence shown here is derived from an EMBL/GenBank/DDBJ whole genome shotgun (WGS) entry which is preliminary data.</text>
</comment>
<reference evidence="1 2" key="1">
    <citation type="submission" date="2019-05" db="EMBL/GenBank/DDBJ databases">
        <title>Another draft genome of Portunus trituberculatus and its Hox gene families provides insights of decapod evolution.</title>
        <authorList>
            <person name="Jeong J.-H."/>
            <person name="Song I."/>
            <person name="Kim S."/>
            <person name="Choi T."/>
            <person name="Kim D."/>
            <person name="Ryu S."/>
            <person name="Kim W."/>
        </authorList>
    </citation>
    <scope>NUCLEOTIDE SEQUENCE [LARGE SCALE GENOMIC DNA]</scope>
    <source>
        <tissue evidence="1">Muscle</tissue>
    </source>
</reference>
<evidence type="ECO:0000313" key="2">
    <source>
        <dbReference type="Proteomes" id="UP000324222"/>
    </source>
</evidence>
<proteinExistence type="predicted"/>
<protein>
    <submittedName>
        <fullName evidence="1">Uncharacterized protein</fullName>
    </submittedName>
</protein>
<accession>A0A5B7ESG8</accession>
<sequence>MLSNVILCFETLATSITLELDQSCLPLGHPGQQAWTSPHLTQTAAAVHSCCCPEPSTQPARWSHFRAQQGTRPGNLQQQ</sequence>
<organism evidence="1 2">
    <name type="scientific">Portunus trituberculatus</name>
    <name type="common">Swimming crab</name>
    <name type="synonym">Neptunus trituberculatus</name>
    <dbReference type="NCBI Taxonomy" id="210409"/>
    <lineage>
        <taxon>Eukaryota</taxon>
        <taxon>Metazoa</taxon>
        <taxon>Ecdysozoa</taxon>
        <taxon>Arthropoda</taxon>
        <taxon>Crustacea</taxon>
        <taxon>Multicrustacea</taxon>
        <taxon>Malacostraca</taxon>
        <taxon>Eumalacostraca</taxon>
        <taxon>Eucarida</taxon>
        <taxon>Decapoda</taxon>
        <taxon>Pleocyemata</taxon>
        <taxon>Brachyura</taxon>
        <taxon>Eubrachyura</taxon>
        <taxon>Portunoidea</taxon>
        <taxon>Portunidae</taxon>
        <taxon>Portuninae</taxon>
        <taxon>Portunus</taxon>
    </lineage>
</organism>